<feature type="region of interest" description="Disordered" evidence="1">
    <location>
        <begin position="21"/>
        <end position="43"/>
    </location>
</feature>
<evidence type="ECO:0000259" key="3">
    <source>
        <dbReference type="Pfam" id="PF25046"/>
    </source>
</evidence>
<reference evidence="4 5" key="1">
    <citation type="submission" date="2019-08" db="EMBL/GenBank/DDBJ databases">
        <authorList>
            <person name="Liang Q."/>
        </authorList>
    </citation>
    <scope>NUCLEOTIDE SEQUENCE [LARGE SCALE GENOMIC DNA]</scope>
    <source>
        <strain evidence="4 5">V1718</strain>
    </source>
</reference>
<dbReference type="AlphaFoldDB" id="A0A5B8XUM2"/>
<dbReference type="CDD" id="cd21179">
    <property type="entry name" value="LIC_1098-like"/>
    <property type="match status" value="1"/>
</dbReference>
<evidence type="ECO:0000256" key="2">
    <source>
        <dbReference type="SAM" id="SignalP"/>
    </source>
</evidence>
<sequence length="387" mass="44727">MRIVILLIAMSLMACAQKNGSTPKSEEVVSSPPAPQPVVAEKTPEVIEEVAEPEPEAVPEPEPAWTEAQVAEALNPAVQLPESLKNAFAEVELDPFPEALVLDAHYWVSNENHHYLYKPFVDEHRGIYLGVGTDQNYLIAAWSKSPILLMFDFDEQIRNVHDIYGSIFRRVENPIDFLKTWTEEEKIAGWIAEDFPEERAKALQKSLKISRKSVLGRLRLVVREYRERKVDTFLTDQEQYDFIRNLWLNNRVFAYRGDLTADKTMKQIAKVLKDHQLSLGLVYLSNAEQYFDFTPQFRRNIIDQPFDEKALILRTRPWEKLGYPEGGRYHYNVQNAQNFAEWMKVHRVKNASRLLVGWRTNDPEILGVSELKRTPRPSKTPPEIAPE</sequence>
<protein>
    <recommendedName>
        <fullName evidence="3">DUF7790 domain-containing protein</fullName>
    </recommendedName>
</protein>
<dbReference type="EMBL" id="CP042467">
    <property type="protein sequence ID" value="QED29350.1"/>
    <property type="molecule type" value="Genomic_DNA"/>
</dbReference>
<feature type="chain" id="PRO_5023093609" description="DUF7790 domain-containing protein" evidence="2">
    <location>
        <begin position="17"/>
        <end position="387"/>
    </location>
</feature>
<name>A0A5B8XUM2_9DELT</name>
<proteinExistence type="predicted"/>
<evidence type="ECO:0000313" key="5">
    <source>
        <dbReference type="Proteomes" id="UP000321595"/>
    </source>
</evidence>
<gene>
    <name evidence="4" type="ORF">FRD01_19350</name>
</gene>
<organism evidence="4 5">
    <name type="scientific">Microvenator marinus</name>
    <dbReference type="NCBI Taxonomy" id="2600177"/>
    <lineage>
        <taxon>Bacteria</taxon>
        <taxon>Deltaproteobacteria</taxon>
        <taxon>Bradymonadales</taxon>
        <taxon>Microvenatoraceae</taxon>
        <taxon>Microvenator</taxon>
    </lineage>
</organism>
<dbReference type="KEGG" id="bbae:FRD01_19350"/>
<keyword evidence="2" id="KW-0732">Signal</keyword>
<feature type="domain" description="DUF7790" evidence="3">
    <location>
        <begin position="106"/>
        <end position="371"/>
    </location>
</feature>
<dbReference type="PROSITE" id="PS51257">
    <property type="entry name" value="PROKAR_LIPOPROTEIN"/>
    <property type="match status" value="1"/>
</dbReference>
<dbReference type="RefSeq" id="WP_146962583.1">
    <property type="nucleotide sequence ID" value="NZ_CP042467.1"/>
</dbReference>
<dbReference type="Pfam" id="PF25046">
    <property type="entry name" value="DUF7790"/>
    <property type="match status" value="1"/>
</dbReference>
<keyword evidence="5" id="KW-1185">Reference proteome</keyword>
<dbReference type="InterPro" id="IPR056692">
    <property type="entry name" value="DUF7790"/>
</dbReference>
<evidence type="ECO:0000256" key="1">
    <source>
        <dbReference type="SAM" id="MobiDB-lite"/>
    </source>
</evidence>
<accession>A0A5B8XUM2</accession>
<feature type="signal peptide" evidence="2">
    <location>
        <begin position="1"/>
        <end position="16"/>
    </location>
</feature>
<dbReference type="Proteomes" id="UP000321595">
    <property type="component" value="Chromosome"/>
</dbReference>
<dbReference type="OrthoDB" id="344308at2"/>
<evidence type="ECO:0000313" key="4">
    <source>
        <dbReference type="EMBL" id="QED29350.1"/>
    </source>
</evidence>